<reference evidence="1" key="1">
    <citation type="journal article" date="2014" name="Front. Microbiol.">
        <title>High frequency of phylogenetically diverse reductive dehalogenase-homologous genes in deep subseafloor sedimentary metagenomes.</title>
        <authorList>
            <person name="Kawai M."/>
            <person name="Futagami T."/>
            <person name="Toyoda A."/>
            <person name="Takaki Y."/>
            <person name="Nishi S."/>
            <person name="Hori S."/>
            <person name="Arai W."/>
            <person name="Tsubouchi T."/>
            <person name="Morono Y."/>
            <person name="Uchiyama I."/>
            <person name="Ito T."/>
            <person name="Fujiyama A."/>
            <person name="Inagaki F."/>
            <person name="Takami H."/>
        </authorList>
    </citation>
    <scope>NUCLEOTIDE SEQUENCE</scope>
    <source>
        <strain evidence="1">Expedition CK06-06</strain>
    </source>
</reference>
<dbReference type="EMBL" id="BARS01004240">
    <property type="protein sequence ID" value="GAF75134.1"/>
    <property type="molecule type" value="Genomic_DNA"/>
</dbReference>
<feature type="non-terminal residue" evidence="1">
    <location>
        <position position="1"/>
    </location>
</feature>
<accession>X0S259</accession>
<proteinExistence type="predicted"/>
<dbReference type="PROSITE" id="PS50077">
    <property type="entry name" value="HEAT_REPEAT"/>
    <property type="match status" value="1"/>
</dbReference>
<dbReference type="Pfam" id="PF13646">
    <property type="entry name" value="HEAT_2"/>
    <property type="match status" value="1"/>
</dbReference>
<evidence type="ECO:0008006" key="2">
    <source>
        <dbReference type="Google" id="ProtNLM"/>
    </source>
</evidence>
<dbReference type="SUPFAM" id="SSF48371">
    <property type="entry name" value="ARM repeat"/>
    <property type="match status" value="1"/>
</dbReference>
<sequence>ETLGEMQSAARDAVPALTKALEDQDMTVREWAADALKEINETDVPTA</sequence>
<gene>
    <name evidence="1" type="ORF">S01H1_08261</name>
</gene>
<protein>
    <recommendedName>
        <fullName evidence="2">HEAT repeat domain-containing protein</fullName>
    </recommendedName>
</protein>
<name>X0S259_9ZZZZ</name>
<dbReference type="InterPro" id="IPR016024">
    <property type="entry name" value="ARM-type_fold"/>
</dbReference>
<dbReference type="Gene3D" id="1.25.10.10">
    <property type="entry name" value="Leucine-rich Repeat Variant"/>
    <property type="match status" value="1"/>
</dbReference>
<comment type="caution">
    <text evidence="1">The sequence shown here is derived from an EMBL/GenBank/DDBJ whole genome shotgun (WGS) entry which is preliminary data.</text>
</comment>
<dbReference type="InterPro" id="IPR011989">
    <property type="entry name" value="ARM-like"/>
</dbReference>
<evidence type="ECO:0000313" key="1">
    <source>
        <dbReference type="EMBL" id="GAF75134.1"/>
    </source>
</evidence>
<dbReference type="InterPro" id="IPR021133">
    <property type="entry name" value="HEAT_type_2"/>
</dbReference>
<dbReference type="AlphaFoldDB" id="X0S259"/>
<organism evidence="1">
    <name type="scientific">marine sediment metagenome</name>
    <dbReference type="NCBI Taxonomy" id="412755"/>
    <lineage>
        <taxon>unclassified sequences</taxon>
        <taxon>metagenomes</taxon>
        <taxon>ecological metagenomes</taxon>
    </lineage>
</organism>